<keyword evidence="3" id="KW-1185">Reference proteome</keyword>
<organism evidence="2 3">
    <name type="scientific">Jannaschia pohangensis</name>
    <dbReference type="NCBI Taxonomy" id="390807"/>
    <lineage>
        <taxon>Bacteria</taxon>
        <taxon>Pseudomonadati</taxon>
        <taxon>Pseudomonadota</taxon>
        <taxon>Alphaproteobacteria</taxon>
        <taxon>Rhodobacterales</taxon>
        <taxon>Roseobacteraceae</taxon>
        <taxon>Jannaschia</taxon>
    </lineage>
</organism>
<dbReference type="AlphaFoldDB" id="A0A1I3USL1"/>
<dbReference type="OrthoDB" id="7280060at2"/>
<keyword evidence="1" id="KW-1133">Transmembrane helix</keyword>
<gene>
    <name evidence="2" type="ORF">SAMN04488095_3850</name>
</gene>
<sequence>MAEHLLIRGLPRRLAQDGWWMTQAGEAAPPPPPTGPVTPGTTGRRGVEGAALLLALIALGDLLFWDAAPGLSLALFAVAVFAAAIVTIGATAGLALPLLTLLFAILPVIETVQTLSVAILLAGLALSITLLDGPSGPMTLARSVARRLLSILYRLPIDGLDAARDLRKPTVDRSRLTHLATGWALPLGGALVLAALLLESNPVFDGLLSLPDGPSPARLMFWSGLALIVWPFLQPTPAVVDRPLDWRTPAFLNGPAVARALVVFNAMIAVQSGLDIAYLWSGADLPSGISLAEYAHRGAYPLLATALLAGVFAAAARPFVAGHPILRALVLLWLAQNLLATASAVARLDIYVGELGLTYLRIHAAVWMGVVAAGLVLTAWGLLRNHTTAWLMVRCTLLGLVTLYTACFVNFGAIIARHNVALDEPDWRYLCTLPANTGPITGCSHDLTIDGWRDWTFRDWRASRYTAPATQGVRR</sequence>
<accession>A0A1I3USL1</accession>
<evidence type="ECO:0000256" key="1">
    <source>
        <dbReference type="SAM" id="Phobius"/>
    </source>
</evidence>
<evidence type="ECO:0000313" key="2">
    <source>
        <dbReference type="EMBL" id="SFJ85960.1"/>
    </source>
</evidence>
<feature type="transmembrane region" description="Helical" evidence="1">
    <location>
        <begin position="219"/>
        <end position="240"/>
    </location>
</feature>
<dbReference type="STRING" id="390807.SAMN04488095_3850"/>
<feature type="transmembrane region" description="Helical" evidence="1">
    <location>
        <begin position="112"/>
        <end position="131"/>
    </location>
</feature>
<dbReference type="RefSeq" id="WP_092785013.1">
    <property type="nucleotide sequence ID" value="NZ_FORA01000009.1"/>
</dbReference>
<keyword evidence="1" id="KW-0812">Transmembrane</keyword>
<name>A0A1I3USL1_9RHOB</name>
<dbReference type="Proteomes" id="UP000199110">
    <property type="component" value="Unassembled WGS sequence"/>
</dbReference>
<feature type="transmembrane region" description="Helical" evidence="1">
    <location>
        <begin position="299"/>
        <end position="316"/>
    </location>
</feature>
<feature type="transmembrane region" description="Helical" evidence="1">
    <location>
        <begin position="395"/>
        <end position="416"/>
    </location>
</feature>
<feature type="transmembrane region" description="Helical" evidence="1">
    <location>
        <begin position="176"/>
        <end position="199"/>
    </location>
</feature>
<feature type="transmembrane region" description="Helical" evidence="1">
    <location>
        <begin position="49"/>
        <end position="66"/>
    </location>
</feature>
<feature type="transmembrane region" description="Helical" evidence="1">
    <location>
        <begin position="360"/>
        <end position="383"/>
    </location>
</feature>
<evidence type="ECO:0000313" key="3">
    <source>
        <dbReference type="Proteomes" id="UP000199110"/>
    </source>
</evidence>
<keyword evidence="1" id="KW-0472">Membrane</keyword>
<feature type="transmembrane region" description="Helical" evidence="1">
    <location>
        <begin position="73"/>
        <end position="106"/>
    </location>
</feature>
<dbReference type="EMBL" id="FORA01000009">
    <property type="protein sequence ID" value="SFJ85960.1"/>
    <property type="molecule type" value="Genomic_DNA"/>
</dbReference>
<protein>
    <submittedName>
        <fullName evidence="2">Uncharacterized protein</fullName>
    </submittedName>
</protein>
<proteinExistence type="predicted"/>
<dbReference type="Pfam" id="PF13687">
    <property type="entry name" value="DUF4153"/>
    <property type="match status" value="1"/>
</dbReference>
<feature type="transmembrane region" description="Helical" evidence="1">
    <location>
        <begin position="260"/>
        <end position="279"/>
    </location>
</feature>
<feature type="transmembrane region" description="Helical" evidence="1">
    <location>
        <begin position="328"/>
        <end position="348"/>
    </location>
</feature>
<reference evidence="2 3" key="1">
    <citation type="submission" date="2016-10" db="EMBL/GenBank/DDBJ databases">
        <authorList>
            <person name="de Groot N.N."/>
        </authorList>
    </citation>
    <scope>NUCLEOTIDE SEQUENCE [LARGE SCALE GENOMIC DNA]</scope>
    <source>
        <strain evidence="2 3">DSM 19073</strain>
    </source>
</reference>
<dbReference type="InterPro" id="IPR025291">
    <property type="entry name" value="DUF4153"/>
</dbReference>